<sequence>MIIPTQEKIWRYTLLLCLSLLIFAPVLVGVWVSLLPNTAILNGQYLSTALSFENYRQALTQTPILRYLFNSFVVASLVMVGQVVFSALAAYAFVFIPFKGKNVIFYAFIATMMLPFEAQLIPNFQTLRWLGFLNHYAALALPFFATAFGTFLLRQAFMQVPMALRESALVEGIGHGQFLYRAVLPYAKTSLLTLAAYSFLTTWNMYLWPLITSYSDNVRTVQIGLRQLQATEAVNSWGLIMASAILMMIPSLVVLLVSQKAFKSGLIDGAVKS</sequence>
<feature type="transmembrane region" description="Helical" evidence="7">
    <location>
        <begin position="72"/>
        <end position="96"/>
    </location>
</feature>
<proteinExistence type="inferred from homology"/>
<dbReference type="AlphaFoldDB" id="A0A6L7A6Q0"/>
<dbReference type="InterPro" id="IPR000515">
    <property type="entry name" value="MetI-like"/>
</dbReference>
<evidence type="ECO:0000256" key="6">
    <source>
        <dbReference type="ARBA" id="ARBA00023136"/>
    </source>
</evidence>
<organism evidence="9 10">
    <name type="scientific">Leuconostoc lactis</name>
    <dbReference type="NCBI Taxonomy" id="1246"/>
    <lineage>
        <taxon>Bacteria</taxon>
        <taxon>Bacillati</taxon>
        <taxon>Bacillota</taxon>
        <taxon>Bacilli</taxon>
        <taxon>Lactobacillales</taxon>
        <taxon>Lactobacillaceae</taxon>
        <taxon>Leuconostoc</taxon>
    </lineage>
</organism>
<feature type="domain" description="ABC transmembrane type-1" evidence="8">
    <location>
        <begin position="68"/>
        <end position="258"/>
    </location>
</feature>
<dbReference type="SUPFAM" id="SSF161098">
    <property type="entry name" value="MetI-like"/>
    <property type="match status" value="1"/>
</dbReference>
<keyword evidence="4 7" id="KW-0812">Transmembrane</keyword>
<dbReference type="Gene3D" id="1.10.3720.10">
    <property type="entry name" value="MetI-like"/>
    <property type="match status" value="1"/>
</dbReference>
<dbReference type="EMBL" id="WSZI01000013">
    <property type="protein sequence ID" value="MWN21277.1"/>
    <property type="molecule type" value="Genomic_DNA"/>
</dbReference>
<dbReference type="GO" id="GO:0055085">
    <property type="term" value="P:transmembrane transport"/>
    <property type="evidence" value="ECO:0007669"/>
    <property type="project" value="InterPro"/>
</dbReference>
<evidence type="ECO:0000256" key="7">
    <source>
        <dbReference type="RuleBase" id="RU363032"/>
    </source>
</evidence>
<dbReference type="GO" id="GO:0005886">
    <property type="term" value="C:plasma membrane"/>
    <property type="evidence" value="ECO:0007669"/>
    <property type="project" value="UniProtKB-SubCell"/>
</dbReference>
<dbReference type="CDD" id="cd06261">
    <property type="entry name" value="TM_PBP2"/>
    <property type="match status" value="1"/>
</dbReference>
<reference evidence="9 10" key="1">
    <citation type="submission" date="2019-12" db="EMBL/GenBank/DDBJ databases">
        <title>Complete genome sequence of Leuconostoc lactis strain AVN1 provides insights into metabolic potential.</title>
        <authorList>
            <person name="Besrour N."/>
            <person name="Najjari A."/>
            <person name="Fhoula I."/>
            <person name="Jaballah S."/>
            <person name="Klibi N."/>
            <person name="Ouzari H.I."/>
        </authorList>
    </citation>
    <scope>NUCLEOTIDE SEQUENCE [LARGE SCALE GENOMIC DNA]</scope>
    <source>
        <strain evidence="9 10">AVN1</strain>
    </source>
</reference>
<evidence type="ECO:0000256" key="4">
    <source>
        <dbReference type="ARBA" id="ARBA00022692"/>
    </source>
</evidence>
<name>A0A6L7A6Q0_LEULA</name>
<keyword evidence="3" id="KW-1003">Cell membrane</keyword>
<evidence type="ECO:0000256" key="1">
    <source>
        <dbReference type="ARBA" id="ARBA00004651"/>
    </source>
</evidence>
<feature type="transmembrane region" description="Helical" evidence="7">
    <location>
        <begin position="133"/>
        <end position="157"/>
    </location>
</feature>
<accession>A0A6L7A6Q0</accession>
<gene>
    <name evidence="9" type="ORF">GQS40_06270</name>
</gene>
<protein>
    <submittedName>
        <fullName evidence="9">ABC transporter permease subunit</fullName>
    </submittedName>
</protein>
<comment type="subcellular location">
    <subcellularLocation>
        <location evidence="1 7">Cell membrane</location>
        <topology evidence="1 7">Multi-pass membrane protein</topology>
    </subcellularLocation>
</comment>
<evidence type="ECO:0000256" key="3">
    <source>
        <dbReference type="ARBA" id="ARBA00022475"/>
    </source>
</evidence>
<feature type="transmembrane region" description="Helical" evidence="7">
    <location>
        <begin position="103"/>
        <end position="121"/>
    </location>
</feature>
<dbReference type="Proteomes" id="UP000478636">
    <property type="component" value="Unassembled WGS sequence"/>
</dbReference>
<dbReference type="Pfam" id="PF00528">
    <property type="entry name" value="BPD_transp_1"/>
    <property type="match status" value="1"/>
</dbReference>
<evidence type="ECO:0000313" key="10">
    <source>
        <dbReference type="Proteomes" id="UP000478636"/>
    </source>
</evidence>
<evidence type="ECO:0000256" key="2">
    <source>
        <dbReference type="ARBA" id="ARBA00022448"/>
    </source>
</evidence>
<keyword evidence="6 7" id="KW-0472">Membrane</keyword>
<comment type="caution">
    <text evidence="9">The sequence shown here is derived from an EMBL/GenBank/DDBJ whole genome shotgun (WGS) entry which is preliminary data.</text>
</comment>
<dbReference type="PROSITE" id="PS50928">
    <property type="entry name" value="ABC_TM1"/>
    <property type="match status" value="1"/>
</dbReference>
<dbReference type="InterPro" id="IPR035906">
    <property type="entry name" value="MetI-like_sf"/>
</dbReference>
<feature type="transmembrane region" description="Helical" evidence="7">
    <location>
        <begin position="237"/>
        <end position="257"/>
    </location>
</feature>
<keyword evidence="5 7" id="KW-1133">Transmembrane helix</keyword>
<feature type="transmembrane region" description="Helical" evidence="7">
    <location>
        <begin position="12"/>
        <end position="34"/>
    </location>
</feature>
<evidence type="ECO:0000313" key="9">
    <source>
        <dbReference type="EMBL" id="MWN21277.1"/>
    </source>
</evidence>
<dbReference type="RefSeq" id="WP_029509822.1">
    <property type="nucleotide sequence ID" value="NZ_JASDEK010000008.1"/>
</dbReference>
<dbReference type="PANTHER" id="PTHR43744">
    <property type="entry name" value="ABC TRANSPORTER PERMEASE PROTEIN MG189-RELATED-RELATED"/>
    <property type="match status" value="1"/>
</dbReference>
<keyword evidence="2 7" id="KW-0813">Transport</keyword>
<comment type="similarity">
    <text evidence="7">Belongs to the binding-protein-dependent transport system permease family.</text>
</comment>
<evidence type="ECO:0000256" key="5">
    <source>
        <dbReference type="ARBA" id="ARBA00022989"/>
    </source>
</evidence>
<evidence type="ECO:0000259" key="8">
    <source>
        <dbReference type="PROSITE" id="PS50928"/>
    </source>
</evidence>
<dbReference type="PANTHER" id="PTHR43744:SF8">
    <property type="entry name" value="SN-GLYCEROL-3-PHOSPHATE TRANSPORT SYSTEM PERMEASE PROTEIN UGPE"/>
    <property type="match status" value="1"/>
</dbReference>